<organism evidence="2 3">
    <name type="scientific">Cirrhinus molitorella</name>
    <name type="common">mud carp</name>
    <dbReference type="NCBI Taxonomy" id="172907"/>
    <lineage>
        <taxon>Eukaryota</taxon>
        <taxon>Metazoa</taxon>
        <taxon>Chordata</taxon>
        <taxon>Craniata</taxon>
        <taxon>Vertebrata</taxon>
        <taxon>Euteleostomi</taxon>
        <taxon>Actinopterygii</taxon>
        <taxon>Neopterygii</taxon>
        <taxon>Teleostei</taxon>
        <taxon>Ostariophysi</taxon>
        <taxon>Cypriniformes</taxon>
        <taxon>Cyprinidae</taxon>
        <taxon>Labeoninae</taxon>
        <taxon>Labeonini</taxon>
        <taxon>Cirrhinus</taxon>
    </lineage>
</organism>
<dbReference type="Proteomes" id="UP001558613">
    <property type="component" value="Unassembled WGS sequence"/>
</dbReference>
<sequence length="117" mass="13594">MDRDGGDCLRENESDSVLWQRGRGEDYVKGGDFFFGWCQRTLQKPQYCFDKEPKVRGSWGKRKINREGGRDREFKEDCWEERVNITTHLSSCQTGGQKADTSRHSQKQAVTKVKESV</sequence>
<feature type="region of interest" description="Disordered" evidence="1">
    <location>
        <begin position="92"/>
        <end position="117"/>
    </location>
</feature>
<dbReference type="EMBL" id="JAYMGO010000006">
    <property type="protein sequence ID" value="KAL1273196.1"/>
    <property type="molecule type" value="Genomic_DNA"/>
</dbReference>
<name>A0ABR3N8Q4_9TELE</name>
<comment type="caution">
    <text evidence="2">The sequence shown here is derived from an EMBL/GenBank/DDBJ whole genome shotgun (WGS) entry which is preliminary data.</text>
</comment>
<proteinExistence type="predicted"/>
<evidence type="ECO:0000313" key="3">
    <source>
        <dbReference type="Proteomes" id="UP001558613"/>
    </source>
</evidence>
<gene>
    <name evidence="2" type="ORF">QQF64_029058</name>
</gene>
<evidence type="ECO:0000256" key="1">
    <source>
        <dbReference type="SAM" id="MobiDB-lite"/>
    </source>
</evidence>
<reference evidence="2 3" key="1">
    <citation type="submission" date="2023-09" db="EMBL/GenBank/DDBJ databases">
        <authorList>
            <person name="Wang M."/>
        </authorList>
    </citation>
    <scope>NUCLEOTIDE SEQUENCE [LARGE SCALE GENOMIC DNA]</scope>
    <source>
        <strain evidence="2">GT-2023</strain>
        <tissue evidence="2">Liver</tissue>
    </source>
</reference>
<keyword evidence="3" id="KW-1185">Reference proteome</keyword>
<protein>
    <submittedName>
        <fullName evidence="2">Uncharacterized protein</fullName>
    </submittedName>
</protein>
<accession>A0ABR3N8Q4</accession>
<evidence type="ECO:0000313" key="2">
    <source>
        <dbReference type="EMBL" id="KAL1273196.1"/>
    </source>
</evidence>